<comment type="similarity">
    <text evidence="1 4">Belongs to the antibiotic N-acetyltransferase family.</text>
</comment>
<evidence type="ECO:0000256" key="2">
    <source>
        <dbReference type="ARBA" id="ARBA00022679"/>
    </source>
</evidence>
<dbReference type="EC" id="2.3.1.-" evidence="4"/>
<dbReference type="RefSeq" id="WP_397063142.1">
    <property type="nucleotide sequence ID" value="NZ_JBIRYL010000004.1"/>
</dbReference>
<dbReference type="InterPro" id="IPR028345">
    <property type="entry name" value="Antibiotic_NAT-like"/>
</dbReference>
<keyword evidence="2 4" id="KW-0808">Transferase</keyword>
<evidence type="ECO:0000256" key="4">
    <source>
        <dbReference type="RuleBase" id="RU365031"/>
    </source>
</evidence>
<protein>
    <recommendedName>
        <fullName evidence="4">Aminoglycoside N(3)-acetyltransferase</fullName>
        <ecNumber evidence="4">2.3.1.-</ecNumber>
    </recommendedName>
</protein>
<dbReference type="EMBL" id="JBIRYL010000004">
    <property type="protein sequence ID" value="MFI2231780.1"/>
    <property type="molecule type" value="Genomic_DNA"/>
</dbReference>
<evidence type="ECO:0000256" key="5">
    <source>
        <dbReference type="SAM" id="MobiDB-lite"/>
    </source>
</evidence>
<organism evidence="6 7">
    <name type="scientific">Nocardia testacea</name>
    <dbReference type="NCBI Taxonomy" id="248551"/>
    <lineage>
        <taxon>Bacteria</taxon>
        <taxon>Bacillati</taxon>
        <taxon>Actinomycetota</taxon>
        <taxon>Actinomycetes</taxon>
        <taxon>Mycobacteriales</taxon>
        <taxon>Nocardiaceae</taxon>
        <taxon>Nocardia</taxon>
    </lineage>
</organism>
<evidence type="ECO:0000313" key="6">
    <source>
        <dbReference type="EMBL" id="MFI2231780.1"/>
    </source>
</evidence>
<evidence type="ECO:0000256" key="1">
    <source>
        <dbReference type="ARBA" id="ARBA00006383"/>
    </source>
</evidence>
<comment type="caution">
    <text evidence="6">The sequence shown here is derived from an EMBL/GenBank/DDBJ whole genome shotgun (WGS) entry which is preliminary data.</text>
</comment>
<keyword evidence="7" id="KW-1185">Reference proteome</keyword>
<sequence>MKRTPALTSELHYGGMSCSRRSTDRPETRRHSHRELVGLMAARRELMRDDPTDEDYAGRVRDMQNWFGGSKYSPLGARIKEGGNLSRCRAACRQTSCWWSRRRSGGPDKFPAMVYSDSTVPASRPPQAPGDQTRPHTRDSLAEDMRALGLRSGDLVLVHASLKSLGWVSGGAVAVIQALQDTLTPSGTLVVPTHTSGLTDPARWQNPPVPPEWVPEVRASLPAFDPRRTPSEWMGAVAETFRTWPDVRRSHHPHVSFAAWGTDAAAIVDGHELSMSLGEGSPLARLYDRHARVLLIGTNNCTSLHLAEVRAGTASVVTQGAPLIRDGQRQWVRFPDLDYDDTHFTDILDEFAAARPADISTGRLGSSVARLVEQRPLIDFATGALRRKIG</sequence>
<keyword evidence="3 4" id="KW-0012">Acyltransferase</keyword>
<feature type="region of interest" description="Disordered" evidence="5">
    <location>
        <begin position="109"/>
        <end position="138"/>
    </location>
</feature>
<dbReference type="Pfam" id="PF02522">
    <property type="entry name" value="Antibiotic_NAT"/>
    <property type="match status" value="1"/>
</dbReference>
<reference evidence="6 7" key="1">
    <citation type="submission" date="2024-10" db="EMBL/GenBank/DDBJ databases">
        <title>The Natural Products Discovery Center: Release of the First 8490 Sequenced Strains for Exploring Actinobacteria Biosynthetic Diversity.</title>
        <authorList>
            <person name="Kalkreuter E."/>
            <person name="Kautsar S.A."/>
            <person name="Yang D."/>
            <person name="Bader C.D."/>
            <person name="Teijaro C.N."/>
            <person name="Fluegel L."/>
            <person name="Davis C.M."/>
            <person name="Simpson J.R."/>
            <person name="Lauterbach L."/>
            <person name="Steele A.D."/>
            <person name="Gui C."/>
            <person name="Meng S."/>
            <person name="Li G."/>
            <person name="Viehrig K."/>
            <person name="Ye F."/>
            <person name="Su P."/>
            <person name="Kiefer A.F."/>
            <person name="Nichols A."/>
            <person name="Cepeda A.J."/>
            <person name="Yan W."/>
            <person name="Fan B."/>
            <person name="Jiang Y."/>
            <person name="Adhikari A."/>
            <person name="Zheng C.-J."/>
            <person name="Schuster L."/>
            <person name="Cowan T.M."/>
            <person name="Smanski M.J."/>
            <person name="Chevrette M.G."/>
            <person name="De Carvalho L.P.S."/>
            <person name="Shen B."/>
        </authorList>
    </citation>
    <scope>NUCLEOTIDE SEQUENCE [LARGE SCALE GENOMIC DNA]</scope>
    <source>
        <strain evidence="6 7">NPDC019377</strain>
    </source>
</reference>
<proteinExistence type="inferred from homology"/>
<accession>A0ABW7VYY8</accession>
<dbReference type="Proteomes" id="UP001611494">
    <property type="component" value="Unassembled WGS sequence"/>
</dbReference>
<evidence type="ECO:0000256" key="3">
    <source>
        <dbReference type="ARBA" id="ARBA00023315"/>
    </source>
</evidence>
<comment type="catalytic activity">
    <reaction evidence="4">
        <text>a 2-deoxystreptamine antibiotic + acetyl-CoA = an N(3)-acetyl-2-deoxystreptamine antibiotic + CoA + H(+)</text>
        <dbReference type="Rhea" id="RHEA:12665"/>
        <dbReference type="ChEBI" id="CHEBI:15378"/>
        <dbReference type="ChEBI" id="CHEBI:57287"/>
        <dbReference type="ChEBI" id="CHEBI:57288"/>
        <dbReference type="ChEBI" id="CHEBI:57921"/>
        <dbReference type="ChEBI" id="CHEBI:77452"/>
        <dbReference type="EC" id="2.3.1.81"/>
    </reaction>
</comment>
<gene>
    <name evidence="6" type="ORF">ACH49Z_18215</name>
</gene>
<dbReference type="PANTHER" id="PTHR11104">
    <property type="entry name" value="AMINOGLYCOSIDE N3-ACETYLTRANSFERASE"/>
    <property type="match status" value="1"/>
</dbReference>
<dbReference type="PANTHER" id="PTHR11104:SF0">
    <property type="entry name" value="SPBETA PROPHAGE-DERIVED AMINOGLYCOSIDE N(3')-ACETYLTRANSFERASE-LIKE PROTEIN YOKD"/>
    <property type="match status" value="1"/>
</dbReference>
<name>A0ABW7VYY8_9NOCA</name>
<evidence type="ECO:0000313" key="7">
    <source>
        <dbReference type="Proteomes" id="UP001611494"/>
    </source>
</evidence>
<keyword evidence="4" id="KW-0046">Antibiotic resistance</keyword>
<dbReference type="SUPFAM" id="SSF110710">
    <property type="entry name" value="TTHA0583/YokD-like"/>
    <property type="match status" value="1"/>
</dbReference>
<dbReference type="InterPro" id="IPR003679">
    <property type="entry name" value="Amioglycoside_AcTrfase"/>
</dbReference>